<feature type="region of interest" description="Disordered" evidence="8">
    <location>
        <begin position="37"/>
        <end position="110"/>
    </location>
</feature>
<dbReference type="PROSITE" id="PS50048">
    <property type="entry name" value="ZN2_CY6_FUNGAL_2"/>
    <property type="match status" value="1"/>
</dbReference>
<keyword evidence="5" id="KW-0804">Transcription</keyword>
<evidence type="ECO:0000256" key="3">
    <source>
        <dbReference type="ARBA" id="ARBA00023015"/>
    </source>
</evidence>
<evidence type="ECO:0000313" key="11">
    <source>
        <dbReference type="Proteomes" id="UP001610432"/>
    </source>
</evidence>
<feature type="compositionally biased region" description="Low complexity" evidence="8">
    <location>
        <begin position="80"/>
        <end position="101"/>
    </location>
</feature>
<feature type="compositionally biased region" description="Pro residues" evidence="8">
    <location>
        <begin position="427"/>
        <end position="444"/>
    </location>
</feature>
<feature type="compositionally biased region" description="Low complexity" evidence="8">
    <location>
        <begin position="151"/>
        <end position="160"/>
    </location>
</feature>
<evidence type="ECO:0000256" key="7">
    <source>
        <dbReference type="ARBA" id="ARBA00040750"/>
    </source>
</evidence>
<comment type="caution">
    <text evidence="10">The sequence shown here is derived from an EMBL/GenBank/DDBJ whole genome shotgun (WGS) entry which is preliminary data.</text>
</comment>
<keyword evidence="6" id="KW-0539">Nucleus</keyword>
<feature type="compositionally biased region" description="Basic and acidic residues" evidence="8">
    <location>
        <begin position="508"/>
        <end position="523"/>
    </location>
</feature>
<dbReference type="Proteomes" id="UP001610432">
    <property type="component" value="Unassembled WGS sequence"/>
</dbReference>
<feature type="region of interest" description="Disordered" evidence="8">
    <location>
        <begin position="316"/>
        <end position="340"/>
    </location>
</feature>
<dbReference type="InterPro" id="IPR036864">
    <property type="entry name" value="Zn2-C6_fun-type_DNA-bd_sf"/>
</dbReference>
<dbReference type="PANTHER" id="PTHR47659">
    <property type="entry name" value="ZN(II)2CYS6 TRANSCRIPTION FACTOR (EUROFUNG)-RELATED"/>
    <property type="match status" value="1"/>
</dbReference>
<dbReference type="SUPFAM" id="SSF57701">
    <property type="entry name" value="Zn2/Cys6 DNA-binding domain"/>
    <property type="match status" value="1"/>
</dbReference>
<dbReference type="RefSeq" id="XP_070888188.1">
    <property type="nucleotide sequence ID" value="XM_071025762.1"/>
</dbReference>
<feature type="region of interest" description="Disordered" evidence="8">
    <location>
        <begin position="367"/>
        <end position="538"/>
    </location>
</feature>
<dbReference type="Gene3D" id="4.10.240.10">
    <property type="entry name" value="Zn(2)-C6 fungal-type DNA-binding domain"/>
    <property type="match status" value="1"/>
</dbReference>
<feature type="compositionally biased region" description="Polar residues" evidence="8">
    <location>
        <begin position="486"/>
        <end position="507"/>
    </location>
</feature>
<accession>A0ABR4LXE8</accession>
<evidence type="ECO:0000256" key="5">
    <source>
        <dbReference type="ARBA" id="ARBA00023163"/>
    </source>
</evidence>
<keyword evidence="2" id="KW-0862">Zinc</keyword>
<name>A0ABR4LXE8_9EURO</name>
<feature type="region of interest" description="Disordered" evidence="8">
    <location>
        <begin position="251"/>
        <end position="277"/>
    </location>
</feature>
<keyword evidence="4" id="KW-0238">DNA-binding</keyword>
<evidence type="ECO:0000256" key="6">
    <source>
        <dbReference type="ARBA" id="ARBA00023242"/>
    </source>
</evidence>
<dbReference type="InterPro" id="IPR001138">
    <property type="entry name" value="Zn2Cys6_DnaBD"/>
</dbReference>
<keyword evidence="1" id="KW-0479">Metal-binding</keyword>
<dbReference type="SMART" id="SM00066">
    <property type="entry name" value="GAL4"/>
    <property type="match status" value="1"/>
</dbReference>
<feature type="region of interest" description="Disordered" evidence="8">
    <location>
        <begin position="136"/>
        <end position="184"/>
    </location>
</feature>
<dbReference type="InterPro" id="IPR050335">
    <property type="entry name" value="ERT1_acuK_gluconeogen_tf"/>
</dbReference>
<feature type="compositionally biased region" description="Low complexity" evidence="8">
    <location>
        <begin position="328"/>
        <end position="340"/>
    </location>
</feature>
<gene>
    <name evidence="10" type="ORF">BJX67DRAFT_22220</name>
</gene>
<evidence type="ECO:0000259" key="9">
    <source>
        <dbReference type="PROSITE" id="PS50048"/>
    </source>
</evidence>
<dbReference type="GeneID" id="98140834"/>
<reference evidence="10 11" key="1">
    <citation type="submission" date="2024-07" db="EMBL/GenBank/DDBJ databases">
        <title>Section-level genome sequencing and comparative genomics of Aspergillus sections Usti and Cavernicolus.</title>
        <authorList>
            <consortium name="Lawrence Berkeley National Laboratory"/>
            <person name="Nybo J.L."/>
            <person name="Vesth T.C."/>
            <person name="Theobald S."/>
            <person name="Frisvad J.C."/>
            <person name="Larsen T.O."/>
            <person name="Kjaerboelling I."/>
            <person name="Rothschild-Mancinelli K."/>
            <person name="Lyhne E.K."/>
            <person name="Kogle M.E."/>
            <person name="Barry K."/>
            <person name="Clum A."/>
            <person name="Na H."/>
            <person name="Ledsgaard L."/>
            <person name="Lin J."/>
            <person name="Lipzen A."/>
            <person name="Kuo A."/>
            <person name="Riley R."/>
            <person name="Mondo S."/>
            <person name="Labutti K."/>
            <person name="Haridas S."/>
            <person name="Pangalinan J."/>
            <person name="Salamov A.A."/>
            <person name="Simmons B.A."/>
            <person name="Magnuson J.K."/>
            <person name="Chen J."/>
            <person name="Drula E."/>
            <person name="Henrissat B."/>
            <person name="Wiebenga A."/>
            <person name="Lubbers R.J."/>
            <person name="Gomes A.C."/>
            <person name="Macurrencykelacurrency M.R."/>
            <person name="Stajich J."/>
            <person name="Grigoriev I.V."/>
            <person name="Mortensen U.H."/>
            <person name="De Vries R.P."/>
            <person name="Baker S.E."/>
            <person name="Andersen M.R."/>
        </authorList>
    </citation>
    <scope>NUCLEOTIDE SEQUENCE [LARGE SCALE GENOMIC DNA]</scope>
    <source>
        <strain evidence="10 11">CBS 449.75</strain>
    </source>
</reference>
<dbReference type="CDD" id="cd00067">
    <property type="entry name" value="GAL4"/>
    <property type="match status" value="1"/>
</dbReference>
<dbReference type="Pfam" id="PF00172">
    <property type="entry name" value="Zn_clus"/>
    <property type="match status" value="1"/>
</dbReference>
<organism evidence="10 11">
    <name type="scientific">Aspergillus lucknowensis</name>
    <dbReference type="NCBI Taxonomy" id="176173"/>
    <lineage>
        <taxon>Eukaryota</taxon>
        <taxon>Fungi</taxon>
        <taxon>Dikarya</taxon>
        <taxon>Ascomycota</taxon>
        <taxon>Pezizomycotina</taxon>
        <taxon>Eurotiomycetes</taxon>
        <taxon>Eurotiomycetidae</taxon>
        <taxon>Eurotiales</taxon>
        <taxon>Aspergillaceae</taxon>
        <taxon>Aspergillus</taxon>
        <taxon>Aspergillus subgen. Nidulantes</taxon>
    </lineage>
</organism>
<evidence type="ECO:0000256" key="8">
    <source>
        <dbReference type="SAM" id="MobiDB-lite"/>
    </source>
</evidence>
<evidence type="ECO:0000256" key="2">
    <source>
        <dbReference type="ARBA" id="ARBA00022833"/>
    </source>
</evidence>
<keyword evidence="11" id="KW-1185">Reference proteome</keyword>
<feature type="domain" description="Zn(2)-C6 fungal-type" evidence="9">
    <location>
        <begin position="193"/>
        <end position="224"/>
    </location>
</feature>
<protein>
    <recommendedName>
        <fullName evidence="7">Transcription activator of gluconeogenesis acuK</fullName>
    </recommendedName>
</protein>
<dbReference type="EMBL" id="JBFXLQ010000010">
    <property type="protein sequence ID" value="KAL2869209.1"/>
    <property type="molecule type" value="Genomic_DNA"/>
</dbReference>
<evidence type="ECO:0000256" key="1">
    <source>
        <dbReference type="ARBA" id="ARBA00022723"/>
    </source>
</evidence>
<dbReference type="PROSITE" id="PS00463">
    <property type="entry name" value="ZN2_CY6_FUNGAL_1"/>
    <property type="match status" value="1"/>
</dbReference>
<sequence>MQSLVLPPSSFVAPEFGRLRYPGPELFAFNRPRSANARRCTPRDLPLPSPMSSSVPAQDPLGTLGTVRRPGYPDLPPPVATTATITTAGGTVASTSTTGSILSPVSQDSNPAHVSALHRVGTGTRGETGRESFTFTESIPSTRLPPSLTVQTSSQASTATYPQPTFGASTAGPASRALPQKTTRRTKAHVASACVNCKKKHLGCDPARPCRRCVLSNKEATCVDVTHKKRGRPPLKADEGSIRTYATQVDTRGGFGEQGSQPRRSMHRATSSRELRPITDLQMHSSQAGPMGVRLAPGQPQRWPPVVYPHGIDPSLTTQRSMGHRRFSSSGSAQSLTSASPTAYVPVPTGYNPALAAGRISAGVGRPVSSYPSQAPHPVASPPQYHQTYGIPISPYPENTRAGSRTQVGKSPVSRDSREGIAESPVRLPPIYPSPLVNPQPPRPNDLYSTWSPPQPPQESRQQPRRFVEPISPTNQMRHTAPELSYMSQLGTTSPGGQPQNLSVTRTQDGRRESEAEDRDSPRPVKRRKMALDDLVND</sequence>
<keyword evidence="3" id="KW-0805">Transcription regulation</keyword>
<proteinExistence type="predicted"/>
<dbReference type="PANTHER" id="PTHR47659:SF4">
    <property type="entry name" value="ZN(II)2CYS6 TRANSCRIPTION FACTOR (EUROFUNG)"/>
    <property type="match status" value="1"/>
</dbReference>
<evidence type="ECO:0000313" key="10">
    <source>
        <dbReference type="EMBL" id="KAL2869209.1"/>
    </source>
</evidence>
<evidence type="ECO:0000256" key="4">
    <source>
        <dbReference type="ARBA" id="ARBA00023125"/>
    </source>
</evidence>